<proteinExistence type="predicted"/>
<dbReference type="PANTHER" id="PTHR10250">
    <property type="entry name" value="MICROSOMAL GLUTATHIONE S-TRANSFERASE"/>
    <property type="match status" value="1"/>
</dbReference>
<comment type="pathway">
    <text evidence="13">Lipid metabolism; leukotriene C4 biosynthesis.</text>
</comment>
<keyword evidence="9 21" id="KW-0472">Membrane</keyword>
<keyword evidence="3 21" id="KW-0812">Transmembrane</keyword>
<evidence type="ECO:0000256" key="18">
    <source>
        <dbReference type="ARBA" id="ARBA00069748"/>
    </source>
</evidence>
<organism evidence="22 23">
    <name type="scientific">Chlorella sorokiniana</name>
    <name type="common">Freshwater green alga</name>
    <dbReference type="NCBI Taxonomy" id="3076"/>
    <lineage>
        <taxon>Eukaryota</taxon>
        <taxon>Viridiplantae</taxon>
        <taxon>Chlorophyta</taxon>
        <taxon>core chlorophytes</taxon>
        <taxon>Trebouxiophyceae</taxon>
        <taxon>Chlorellales</taxon>
        <taxon>Chlorellaceae</taxon>
        <taxon>Chlorella clade</taxon>
        <taxon>Chlorella</taxon>
    </lineage>
</organism>
<evidence type="ECO:0000256" key="13">
    <source>
        <dbReference type="ARBA" id="ARBA00037884"/>
    </source>
</evidence>
<keyword evidence="23" id="KW-1185">Reference proteome</keyword>
<dbReference type="EC" id="4.4.1.20" evidence="15"/>
<dbReference type="GO" id="GO:0004364">
    <property type="term" value="F:glutathione transferase activity"/>
    <property type="evidence" value="ECO:0007669"/>
    <property type="project" value="TreeGrafter"/>
</dbReference>
<comment type="subcellular location">
    <subcellularLocation>
        <location evidence="1">Mitochondrion outer membrane</location>
        <topology evidence="1">Multi-pass membrane protein</topology>
    </subcellularLocation>
</comment>
<evidence type="ECO:0000256" key="11">
    <source>
        <dbReference type="ARBA" id="ARBA00023239"/>
    </source>
</evidence>
<dbReference type="Gene3D" id="1.20.120.550">
    <property type="entry name" value="Membrane associated eicosanoid/glutathione metabolism-like domain"/>
    <property type="match status" value="1"/>
</dbReference>
<keyword evidence="12" id="KW-0449">Lipoprotein</keyword>
<dbReference type="SUPFAM" id="SSF161084">
    <property type="entry name" value="MAPEG domain-like"/>
    <property type="match status" value="1"/>
</dbReference>
<evidence type="ECO:0000256" key="6">
    <source>
        <dbReference type="ARBA" id="ARBA00023002"/>
    </source>
</evidence>
<keyword evidence="11" id="KW-0456">Lyase</keyword>
<protein>
    <recommendedName>
        <fullName evidence="18">Glutathione S-transferase 3, mitochondrial</fullName>
        <ecNumber evidence="15">4.4.1.20</ecNumber>
    </recommendedName>
    <alternativeName>
        <fullName evidence="19">Glutathione peroxidase MGST3</fullName>
    </alternativeName>
    <alternativeName>
        <fullName evidence="20">LTC4 synthase MGST3</fullName>
    </alternativeName>
</protein>
<comment type="catalytic activity">
    <reaction evidence="16">
        <text>leukotriene C4 = leukotriene A4 + glutathione</text>
        <dbReference type="Rhea" id="RHEA:17617"/>
        <dbReference type="ChEBI" id="CHEBI:57463"/>
        <dbReference type="ChEBI" id="CHEBI:57925"/>
        <dbReference type="ChEBI" id="CHEBI:57973"/>
        <dbReference type="EC" id="4.4.1.20"/>
    </reaction>
    <physiologicalReaction direction="right-to-left" evidence="16">
        <dbReference type="Rhea" id="RHEA:17619"/>
    </physiologicalReaction>
</comment>
<dbReference type="GO" id="GO:0005783">
    <property type="term" value="C:endoplasmic reticulum"/>
    <property type="evidence" value="ECO:0007669"/>
    <property type="project" value="TreeGrafter"/>
</dbReference>
<keyword evidence="4" id="KW-1000">Mitochondrion outer membrane</keyword>
<dbReference type="EMBL" id="LHPG02000003">
    <property type="protein sequence ID" value="PRW60122.1"/>
    <property type="molecule type" value="Genomic_DNA"/>
</dbReference>
<reference evidence="22 23" key="1">
    <citation type="journal article" date="2018" name="Plant J.">
        <title>Genome sequences of Chlorella sorokiniana UTEX 1602 and Micractinium conductrix SAG 241.80: implications to maltose excretion by a green alga.</title>
        <authorList>
            <person name="Arriola M.B."/>
            <person name="Velmurugan N."/>
            <person name="Zhang Y."/>
            <person name="Plunkett M.H."/>
            <person name="Hondzo H."/>
            <person name="Barney B.M."/>
        </authorList>
    </citation>
    <scope>NUCLEOTIDE SEQUENCE [LARGE SCALE GENOMIC DNA]</scope>
    <source>
        <strain evidence="23">UTEX 1602</strain>
    </source>
</reference>
<comment type="caution">
    <text evidence="22">The sequence shown here is derived from an EMBL/GenBank/DDBJ whole genome shotgun (WGS) entry which is preliminary data.</text>
</comment>
<keyword evidence="7" id="KW-0443">Lipid metabolism</keyword>
<evidence type="ECO:0000256" key="19">
    <source>
        <dbReference type="ARBA" id="ARBA00075145"/>
    </source>
</evidence>
<evidence type="ECO:0000256" key="14">
    <source>
        <dbReference type="ARBA" id="ARBA00037916"/>
    </source>
</evidence>
<name>A0A2P6U1D1_CHLSO</name>
<evidence type="ECO:0000256" key="17">
    <source>
        <dbReference type="ARBA" id="ARBA00051411"/>
    </source>
</evidence>
<keyword evidence="5 21" id="KW-1133">Transmembrane helix</keyword>
<dbReference type="Proteomes" id="UP000239899">
    <property type="component" value="Unassembled WGS sequence"/>
</dbReference>
<dbReference type="STRING" id="3076.A0A2P6U1D1"/>
<dbReference type="GO" id="GO:0006691">
    <property type="term" value="P:leukotriene metabolic process"/>
    <property type="evidence" value="ECO:0007669"/>
    <property type="project" value="UniProtKB-ARBA"/>
</dbReference>
<dbReference type="GO" id="GO:0005635">
    <property type="term" value="C:nuclear envelope"/>
    <property type="evidence" value="ECO:0007669"/>
    <property type="project" value="TreeGrafter"/>
</dbReference>
<evidence type="ECO:0000256" key="5">
    <source>
        <dbReference type="ARBA" id="ARBA00022989"/>
    </source>
</evidence>
<evidence type="ECO:0000256" key="21">
    <source>
        <dbReference type="SAM" id="Phobius"/>
    </source>
</evidence>
<evidence type="ECO:0000256" key="8">
    <source>
        <dbReference type="ARBA" id="ARBA00023128"/>
    </source>
</evidence>
<feature type="transmembrane region" description="Helical" evidence="21">
    <location>
        <begin position="6"/>
        <end position="29"/>
    </location>
</feature>
<dbReference type="InterPro" id="IPR023352">
    <property type="entry name" value="MAPEG-like_dom_sf"/>
</dbReference>
<evidence type="ECO:0000256" key="2">
    <source>
        <dbReference type="ARBA" id="ARBA00022679"/>
    </source>
</evidence>
<dbReference type="GO" id="GO:0004464">
    <property type="term" value="F:leukotriene-C4 synthase activity"/>
    <property type="evidence" value="ECO:0007669"/>
    <property type="project" value="UniProtKB-EC"/>
</dbReference>
<dbReference type="FunFam" id="1.20.120.550:FF:000004">
    <property type="entry name" value="Microsomal glutathione S-transferase 3"/>
    <property type="match status" value="1"/>
</dbReference>
<sequence length="146" mass="15850">MSLELSPAHGAVLGVVAAAAVIHNGWMAFKVGQARKKYNVAYPALYAPAGHKNEKEFNCIQRGMQNSLENLPTFYTLLLTAGYKYPVSASVAGAVYLLGRILYFQGYSTGDPKGRYRGGFGHFGEFGLLGMVIRWSVELLAPAFKA</sequence>
<dbReference type="Pfam" id="PF01124">
    <property type="entry name" value="MAPEG"/>
    <property type="match status" value="1"/>
</dbReference>
<evidence type="ECO:0000256" key="16">
    <source>
        <dbReference type="ARBA" id="ARBA00049298"/>
    </source>
</evidence>
<dbReference type="InterPro" id="IPR001129">
    <property type="entry name" value="Membr-assoc_MAPEG"/>
</dbReference>
<keyword evidence="6" id="KW-0560">Oxidoreductase</keyword>
<dbReference type="AlphaFoldDB" id="A0A2P6U1D1"/>
<gene>
    <name evidence="22" type="ORF">C2E21_1572</name>
</gene>
<evidence type="ECO:0000256" key="12">
    <source>
        <dbReference type="ARBA" id="ARBA00023288"/>
    </source>
</evidence>
<dbReference type="PANTHER" id="PTHR10250:SF26">
    <property type="entry name" value="GLUTATHIONE S-TRANSFERASE 3, MITOCHONDRIAL"/>
    <property type="match status" value="1"/>
</dbReference>
<evidence type="ECO:0000313" key="23">
    <source>
        <dbReference type="Proteomes" id="UP000239899"/>
    </source>
</evidence>
<keyword evidence="8" id="KW-0496">Mitochondrion</keyword>
<keyword evidence="10" id="KW-0564">Palmitate</keyword>
<evidence type="ECO:0000313" key="22">
    <source>
        <dbReference type="EMBL" id="PRW60122.1"/>
    </source>
</evidence>
<evidence type="ECO:0000256" key="4">
    <source>
        <dbReference type="ARBA" id="ARBA00022787"/>
    </source>
</evidence>
<dbReference type="GO" id="GO:0005741">
    <property type="term" value="C:mitochondrial outer membrane"/>
    <property type="evidence" value="ECO:0007669"/>
    <property type="project" value="UniProtKB-SubCell"/>
</dbReference>
<dbReference type="OrthoDB" id="410651at2759"/>
<dbReference type="GO" id="GO:0004602">
    <property type="term" value="F:glutathione peroxidase activity"/>
    <property type="evidence" value="ECO:0007669"/>
    <property type="project" value="TreeGrafter"/>
</dbReference>
<evidence type="ECO:0000256" key="9">
    <source>
        <dbReference type="ARBA" id="ARBA00023136"/>
    </source>
</evidence>
<dbReference type="GO" id="GO:0006629">
    <property type="term" value="P:lipid metabolic process"/>
    <property type="evidence" value="ECO:0007669"/>
    <property type="project" value="UniProtKB-KW"/>
</dbReference>
<comment type="catalytic activity">
    <reaction evidence="17">
        <text>15-deoxy-Delta(12,14)-prostaglandin J2 + glutathione = 15-deoxy-Delta(12,14)-prostaglandin J2-S-(R)-glutathione</text>
        <dbReference type="Rhea" id="RHEA:75963"/>
        <dbReference type="ChEBI" id="CHEBI:57925"/>
        <dbReference type="ChEBI" id="CHEBI:85236"/>
        <dbReference type="ChEBI" id="CHEBI:194498"/>
    </reaction>
    <physiologicalReaction direction="left-to-right" evidence="17">
        <dbReference type="Rhea" id="RHEA:75964"/>
    </physiologicalReaction>
</comment>
<evidence type="ECO:0000256" key="1">
    <source>
        <dbReference type="ARBA" id="ARBA00004374"/>
    </source>
</evidence>
<evidence type="ECO:0000256" key="20">
    <source>
        <dbReference type="ARBA" id="ARBA00076908"/>
    </source>
</evidence>
<evidence type="ECO:0000256" key="10">
    <source>
        <dbReference type="ARBA" id="ARBA00023139"/>
    </source>
</evidence>
<evidence type="ECO:0000256" key="3">
    <source>
        <dbReference type="ARBA" id="ARBA00022692"/>
    </source>
</evidence>
<comment type="pathway">
    <text evidence="14">Lipid metabolism; arachidonate metabolism.</text>
</comment>
<dbReference type="InterPro" id="IPR050997">
    <property type="entry name" value="MAPEG"/>
</dbReference>
<accession>A0A2P6U1D1</accession>
<evidence type="ECO:0000256" key="15">
    <source>
        <dbReference type="ARBA" id="ARBA00039056"/>
    </source>
</evidence>
<evidence type="ECO:0000256" key="7">
    <source>
        <dbReference type="ARBA" id="ARBA00023098"/>
    </source>
</evidence>
<keyword evidence="2" id="KW-0808">Transferase</keyword>